<feature type="region of interest" description="Disordered" evidence="1">
    <location>
        <begin position="194"/>
        <end position="349"/>
    </location>
</feature>
<protein>
    <submittedName>
        <fullName evidence="2">Uncharacterized protein</fullName>
    </submittedName>
</protein>
<dbReference type="HOGENOM" id="CLU_615382_0_0_1"/>
<dbReference type="InParanoid" id="Q2H1K2"/>
<feature type="region of interest" description="Disordered" evidence="1">
    <location>
        <begin position="402"/>
        <end position="426"/>
    </location>
</feature>
<keyword evidence="3" id="KW-1185">Reference proteome</keyword>
<dbReference type="EMBL" id="CH408032">
    <property type="protein sequence ID" value="EAQ87725.1"/>
    <property type="molecule type" value="Genomic_DNA"/>
</dbReference>
<feature type="compositionally biased region" description="Low complexity" evidence="1">
    <location>
        <begin position="285"/>
        <end position="299"/>
    </location>
</feature>
<evidence type="ECO:0000256" key="1">
    <source>
        <dbReference type="SAM" id="MobiDB-lite"/>
    </source>
</evidence>
<evidence type="ECO:0000313" key="2">
    <source>
        <dbReference type="EMBL" id="EAQ87725.1"/>
    </source>
</evidence>
<dbReference type="GeneID" id="4392125"/>
<gene>
    <name evidence="2" type="ORF">CHGG_04344</name>
</gene>
<dbReference type="AlphaFoldDB" id="Q2H1K2"/>
<feature type="region of interest" description="Disordered" evidence="1">
    <location>
        <begin position="1"/>
        <end position="147"/>
    </location>
</feature>
<reference evidence="3" key="1">
    <citation type="journal article" date="2015" name="Genome Announc.">
        <title>Draft genome sequence of the cellulolytic fungus Chaetomium globosum.</title>
        <authorList>
            <person name="Cuomo C.A."/>
            <person name="Untereiner W.A."/>
            <person name="Ma L.-J."/>
            <person name="Grabherr M."/>
            <person name="Birren B.W."/>
        </authorList>
    </citation>
    <scope>NUCLEOTIDE SEQUENCE [LARGE SCALE GENOMIC DNA]</scope>
    <source>
        <strain evidence="3">ATCC 6205 / CBS 148.51 / DSM 1962 / NBRC 6347 / NRRL 1970</strain>
    </source>
</reference>
<feature type="compositionally biased region" description="Polar residues" evidence="1">
    <location>
        <begin position="322"/>
        <end position="338"/>
    </location>
</feature>
<accession>Q2H1K2</accession>
<organism evidence="2 3">
    <name type="scientific">Chaetomium globosum (strain ATCC 6205 / CBS 148.51 / DSM 1962 / NBRC 6347 / NRRL 1970)</name>
    <name type="common">Soil fungus</name>
    <dbReference type="NCBI Taxonomy" id="306901"/>
    <lineage>
        <taxon>Eukaryota</taxon>
        <taxon>Fungi</taxon>
        <taxon>Dikarya</taxon>
        <taxon>Ascomycota</taxon>
        <taxon>Pezizomycotina</taxon>
        <taxon>Sordariomycetes</taxon>
        <taxon>Sordariomycetidae</taxon>
        <taxon>Sordariales</taxon>
        <taxon>Chaetomiaceae</taxon>
        <taxon>Chaetomium</taxon>
    </lineage>
</organism>
<dbReference type="Proteomes" id="UP000001056">
    <property type="component" value="Unassembled WGS sequence"/>
</dbReference>
<feature type="compositionally biased region" description="Pro residues" evidence="1">
    <location>
        <begin position="129"/>
        <end position="139"/>
    </location>
</feature>
<dbReference type="RefSeq" id="XP_001223558.1">
    <property type="nucleotide sequence ID" value="XM_001223557.1"/>
</dbReference>
<dbReference type="VEuPathDB" id="FungiDB:CHGG_04344"/>
<feature type="region of interest" description="Disordered" evidence="1">
    <location>
        <begin position="361"/>
        <end position="387"/>
    </location>
</feature>
<name>Q2H1K2_CHAGB</name>
<evidence type="ECO:0000313" key="3">
    <source>
        <dbReference type="Proteomes" id="UP000001056"/>
    </source>
</evidence>
<dbReference type="OrthoDB" id="10603748at2759"/>
<proteinExistence type="predicted"/>
<feature type="compositionally biased region" description="Low complexity" evidence="1">
    <location>
        <begin position="406"/>
        <end position="423"/>
    </location>
</feature>
<sequence>MPPKRNNAGLAKQVPNKRRRLSAGSSLFRGRGRADDNYQPRQTRSLAALHGGSPLLFLDDNSVPRVAPQQASRPSPAHVVYAPESSAESEIQVLIDHDDEEDATPPLSPDDPRRHIRSGAPSPEEHRPQPAPNTMPMNPPVLTTHSPAPGANLPVVAPTVAYTIQTIPTAVPVPAVPVPEVPLLGRERRQLSSRAIQVAGRQPTVGRPFSSDATTLVKTEGSDKPKISSSNPNGSDEKPSISSSESPERGGEPEQPSNPLRLPPPWLGSWTEFLSVGEEASRSRPNTTTTTTITNNNNPPSTPDQPHTPRAPHQLVAPSPRLQPQQRLRASKPNSRSSPHIDADTPPFMRYQPGVFAAAQHLAPPSSESSSMRLPPATPTPTPTTHTPASCCVTIWSHADDSAGHAGSARANRQRRASSNGNRIETANAIRGWPIRNGSLDREAI</sequence>